<dbReference type="OrthoDB" id="5850540at2"/>
<keyword evidence="2" id="KW-1185">Reference proteome</keyword>
<dbReference type="EMBL" id="BJXJ01000010">
    <property type="protein sequence ID" value="GEM75217.1"/>
    <property type="molecule type" value="Genomic_DNA"/>
</dbReference>
<evidence type="ECO:0000313" key="1">
    <source>
        <dbReference type="EMBL" id="GEM75217.1"/>
    </source>
</evidence>
<accession>A0A511QDH3</accession>
<keyword evidence="1" id="KW-0969">Cilium</keyword>
<protein>
    <submittedName>
        <fullName evidence="1">Flagellin</fullName>
    </submittedName>
</protein>
<evidence type="ECO:0000313" key="2">
    <source>
        <dbReference type="Proteomes" id="UP000321922"/>
    </source>
</evidence>
<dbReference type="RefSeq" id="WP_039979639.1">
    <property type="nucleotide sequence ID" value="NZ_BAOJ01000019.1"/>
</dbReference>
<keyword evidence="1" id="KW-0966">Cell projection</keyword>
<organism evidence="1 2">
    <name type="scientific">Vibrio sagamiensis NBRC 104589</name>
    <dbReference type="NCBI Taxonomy" id="1219064"/>
    <lineage>
        <taxon>Bacteria</taxon>
        <taxon>Pseudomonadati</taxon>
        <taxon>Pseudomonadota</taxon>
        <taxon>Gammaproteobacteria</taxon>
        <taxon>Vibrionales</taxon>
        <taxon>Vibrionaceae</taxon>
        <taxon>Vibrio</taxon>
    </lineage>
</organism>
<proteinExistence type="predicted"/>
<reference evidence="1 2" key="1">
    <citation type="submission" date="2019-07" db="EMBL/GenBank/DDBJ databases">
        <title>Whole genome shotgun sequence of Vibrio sagamiensis NBRC 104589.</title>
        <authorList>
            <person name="Hosoyama A."/>
            <person name="Uohara A."/>
            <person name="Ohji S."/>
            <person name="Ichikawa N."/>
        </authorList>
    </citation>
    <scope>NUCLEOTIDE SEQUENCE [LARGE SCALE GENOMIC DNA]</scope>
    <source>
        <strain evidence="1 2">NBRC 104589</strain>
    </source>
</reference>
<comment type="caution">
    <text evidence="1">The sequence shown here is derived from an EMBL/GenBank/DDBJ whole genome shotgun (WGS) entry which is preliminary data.</text>
</comment>
<sequence length="345" mass="38337">MAMSSVEVTSPSLHLGKSGKALITPTRSMEAGGSIKLPVPLTKIETSIAYSITGIRLNQGQQQATAVQIASQSLQVIGKELTNIKRYLIQAMQRGSSNVNGVEEELTRSKAMIEEQVEKARFDGRKTIDNELRFKLDRADIRRFSIPGLNANRLSDRAEQVRLDFPQGQSVMINFDGYSEPSKMIKMLDRSLISMGMRASLAEDGAILFEARDATYQLMQQKVKITGEGHRFPAGQANVMRLKAEPDGVKEMVFDLGSRETIKQAISKVNKHLNQVRSSFDVAKAFHSDLHEQMQQVQSQSLLITDEVNQKLEQWAGASSKFTTTFEALNAQANVRRHTAVALLK</sequence>
<dbReference type="AlphaFoldDB" id="A0A511QDH3"/>
<gene>
    <name evidence="1" type="ORF">VSA01S_13290</name>
</gene>
<keyword evidence="1" id="KW-0282">Flagellum</keyword>
<dbReference type="Proteomes" id="UP000321922">
    <property type="component" value="Unassembled WGS sequence"/>
</dbReference>
<name>A0A511QDH3_9VIBR</name>